<accession>A0A1G6HQV5</accession>
<evidence type="ECO:0000256" key="4">
    <source>
        <dbReference type="ARBA" id="ARBA00023125"/>
    </source>
</evidence>
<evidence type="ECO:0000256" key="2">
    <source>
        <dbReference type="ARBA" id="ARBA00010610"/>
    </source>
</evidence>
<evidence type="ECO:0000256" key="3">
    <source>
        <dbReference type="ARBA" id="ARBA00022490"/>
    </source>
</evidence>
<dbReference type="RefSeq" id="WP_092748363.1">
    <property type="nucleotide sequence ID" value="NZ_FMYL01000006.1"/>
</dbReference>
<keyword evidence="7" id="KW-1185">Reference proteome</keyword>
<dbReference type="GO" id="GO:0003681">
    <property type="term" value="F:bent DNA binding"/>
    <property type="evidence" value="ECO:0007669"/>
    <property type="project" value="TreeGrafter"/>
</dbReference>
<name>A0A1G6HQV5_9GAMM</name>
<dbReference type="PANTHER" id="PTHR38097">
    <property type="match status" value="1"/>
</dbReference>
<dbReference type="EMBL" id="FMYL01000006">
    <property type="protein sequence ID" value="SDB95866.1"/>
    <property type="molecule type" value="Genomic_DNA"/>
</dbReference>
<evidence type="ECO:0000256" key="1">
    <source>
        <dbReference type="ARBA" id="ARBA00004453"/>
    </source>
</evidence>
<dbReference type="GO" id="GO:0032993">
    <property type="term" value="C:protein-DNA complex"/>
    <property type="evidence" value="ECO:0007669"/>
    <property type="project" value="TreeGrafter"/>
</dbReference>
<dbReference type="OrthoDB" id="5297879at2"/>
<dbReference type="STRING" id="1219383.SAMN05421733_106190"/>
<dbReference type="SMART" id="SM00528">
    <property type="entry name" value="HNS"/>
    <property type="match status" value="1"/>
</dbReference>
<keyword evidence="3" id="KW-0963">Cytoplasm</keyword>
<dbReference type="GO" id="GO:0005829">
    <property type="term" value="C:cytosol"/>
    <property type="evidence" value="ECO:0007669"/>
    <property type="project" value="TreeGrafter"/>
</dbReference>
<keyword evidence="4" id="KW-0238">DNA-binding</keyword>
<dbReference type="GO" id="GO:0009295">
    <property type="term" value="C:nucleoid"/>
    <property type="evidence" value="ECO:0007669"/>
    <property type="project" value="UniProtKB-SubCell"/>
</dbReference>
<dbReference type="SUPFAM" id="SSF81273">
    <property type="entry name" value="H-NS histone-like proteins"/>
    <property type="match status" value="1"/>
</dbReference>
<comment type="similarity">
    <text evidence="2">Belongs to the histone-like protein H-NS family.</text>
</comment>
<feature type="domain" description="DNA-binding protein H-NS-like C-terminal" evidence="5">
    <location>
        <begin position="62"/>
        <end position="107"/>
    </location>
</feature>
<dbReference type="GO" id="GO:0003680">
    <property type="term" value="F:minor groove of adenine-thymine-rich DNA binding"/>
    <property type="evidence" value="ECO:0007669"/>
    <property type="project" value="TreeGrafter"/>
</dbReference>
<reference evidence="7" key="1">
    <citation type="submission" date="2016-09" db="EMBL/GenBank/DDBJ databases">
        <authorList>
            <person name="Varghese N."/>
            <person name="Submissions S."/>
        </authorList>
    </citation>
    <scope>NUCLEOTIDE SEQUENCE [LARGE SCALE GENOMIC DNA]</scope>
    <source>
        <strain evidence="7">ANC 4422</strain>
    </source>
</reference>
<dbReference type="InterPro" id="IPR037150">
    <property type="entry name" value="H-NS_C_dom_sf"/>
</dbReference>
<dbReference type="GO" id="GO:0000976">
    <property type="term" value="F:transcription cis-regulatory region binding"/>
    <property type="evidence" value="ECO:0007669"/>
    <property type="project" value="TreeGrafter"/>
</dbReference>
<organism evidence="6 7">
    <name type="scientific">Acinetobacter boissieri</name>
    <dbReference type="NCBI Taxonomy" id="1219383"/>
    <lineage>
        <taxon>Bacteria</taxon>
        <taxon>Pseudomonadati</taxon>
        <taxon>Pseudomonadota</taxon>
        <taxon>Gammaproteobacteria</taxon>
        <taxon>Moraxellales</taxon>
        <taxon>Moraxellaceae</taxon>
        <taxon>Acinetobacter</taxon>
    </lineage>
</organism>
<evidence type="ECO:0000313" key="7">
    <source>
        <dbReference type="Proteomes" id="UP000242501"/>
    </source>
</evidence>
<dbReference type="Gene3D" id="4.10.430.10">
    <property type="entry name" value="Histone-like protein H-NS, C-terminal domain"/>
    <property type="match status" value="1"/>
</dbReference>
<sequence>MQDINEMNVEQLESLKKKADLLIVSKKEQSIADAYEEVIAIATSVGLSIEQLLDYGVQKRKTGLRKPVAPRYRNPENPIETWTGRGKKPRWLVAQLTQGATLNDFLI</sequence>
<gene>
    <name evidence="6" type="ORF">SAMN05421733_106190</name>
</gene>
<proteinExistence type="inferred from homology"/>
<dbReference type="GO" id="GO:0001217">
    <property type="term" value="F:DNA-binding transcription repressor activity"/>
    <property type="evidence" value="ECO:0007669"/>
    <property type="project" value="TreeGrafter"/>
</dbReference>
<evidence type="ECO:0000259" key="5">
    <source>
        <dbReference type="SMART" id="SM00528"/>
    </source>
</evidence>
<dbReference type="InterPro" id="IPR027444">
    <property type="entry name" value="H-NS_C_dom"/>
</dbReference>
<protein>
    <submittedName>
        <fullName evidence="6">Nucleoid protein H-NS</fullName>
    </submittedName>
</protein>
<dbReference type="AlphaFoldDB" id="A0A1G6HQV5"/>
<dbReference type="Proteomes" id="UP000242501">
    <property type="component" value="Unassembled WGS sequence"/>
</dbReference>
<dbReference type="PANTHER" id="PTHR38097:SF2">
    <property type="entry name" value="DNA-BINDING PROTEIN STPA"/>
    <property type="match status" value="1"/>
</dbReference>
<dbReference type="Pfam" id="PF00816">
    <property type="entry name" value="Histone_HNS"/>
    <property type="match status" value="1"/>
</dbReference>
<comment type="subcellular location">
    <subcellularLocation>
        <location evidence="1">Cytoplasm</location>
        <location evidence="1">Nucleoid</location>
    </subcellularLocation>
</comment>
<evidence type="ECO:0000313" key="6">
    <source>
        <dbReference type="EMBL" id="SDB95866.1"/>
    </source>
</evidence>